<keyword evidence="2" id="KW-1185">Reference proteome</keyword>
<protein>
    <recommendedName>
        <fullName evidence="3">Nucleoside 2-deoxyribosyltransferase</fullName>
    </recommendedName>
</protein>
<accession>A0A517Q8B3</accession>
<dbReference type="Proteomes" id="UP000315647">
    <property type="component" value="Chromosome"/>
</dbReference>
<evidence type="ECO:0000313" key="1">
    <source>
        <dbReference type="EMBL" id="QDT27866.1"/>
    </source>
</evidence>
<name>A0A517Q8B3_9PLAN</name>
<gene>
    <name evidence="1" type="ORF">Enr10x_32010</name>
</gene>
<evidence type="ECO:0000313" key="2">
    <source>
        <dbReference type="Proteomes" id="UP000315647"/>
    </source>
</evidence>
<dbReference type="EMBL" id="CP037421">
    <property type="protein sequence ID" value="QDT27866.1"/>
    <property type="molecule type" value="Genomic_DNA"/>
</dbReference>
<dbReference type="AlphaFoldDB" id="A0A517Q8B3"/>
<organism evidence="1 2">
    <name type="scientific">Gimesia panareensis</name>
    <dbReference type="NCBI Taxonomy" id="2527978"/>
    <lineage>
        <taxon>Bacteria</taxon>
        <taxon>Pseudomonadati</taxon>
        <taxon>Planctomycetota</taxon>
        <taxon>Planctomycetia</taxon>
        <taxon>Planctomycetales</taxon>
        <taxon>Planctomycetaceae</taxon>
        <taxon>Gimesia</taxon>
    </lineage>
</organism>
<evidence type="ECO:0008006" key="3">
    <source>
        <dbReference type="Google" id="ProtNLM"/>
    </source>
</evidence>
<dbReference type="RefSeq" id="WP_145450583.1">
    <property type="nucleotide sequence ID" value="NZ_CP037421.1"/>
</dbReference>
<proteinExistence type="predicted"/>
<sequence>MPQNQKLKQLEARLLSLEKNLIGKDMVILIWGPGKKDKNYSKREDIKRELQQRFPEADVFFSEEKQARKQTRNSYPSLIDEELAHATAADIIFALDTSKGVGEEISVYSEYSQIRGKLIVLSHVKYRRVNTFPAALRRCLHLEYYSDEDYSSCNIAKKICTKHVNAFLLRRIAERGSIQ</sequence>
<reference evidence="1 2" key="1">
    <citation type="submission" date="2019-03" db="EMBL/GenBank/DDBJ databases">
        <title>Deep-cultivation of Planctomycetes and their phenomic and genomic characterization uncovers novel biology.</title>
        <authorList>
            <person name="Wiegand S."/>
            <person name="Jogler M."/>
            <person name="Boedeker C."/>
            <person name="Pinto D."/>
            <person name="Vollmers J."/>
            <person name="Rivas-Marin E."/>
            <person name="Kohn T."/>
            <person name="Peeters S.H."/>
            <person name="Heuer A."/>
            <person name="Rast P."/>
            <person name="Oberbeckmann S."/>
            <person name="Bunk B."/>
            <person name="Jeske O."/>
            <person name="Meyerdierks A."/>
            <person name="Storesund J.E."/>
            <person name="Kallscheuer N."/>
            <person name="Luecker S."/>
            <person name="Lage O.M."/>
            <person name="Pohl T."/>
            <person name="Merkel B.J."/>
            <person name="Hornburger P."/>
            <person name="Mueller R.-W."/>
            <person name="Bruemmer F."/>
            <person name="Labrenz M."/>
            <person name="Spormann A.M."/>
            <person name="Op den Camp H."/>
            <person name="Overmann J."/>
            <person name="Amann R."/>
            <person name="Jetten M.S.M."/>
            <person name="Mascher T."/>
            <person name="Medema M.H."/>
            <person name="Devos D.P."/>
            <person name="Kaster A.-K."/>
            <person name="Ovreas L."/>
            <person name="Rohde M."/>
            <person name="Galperin M.Y."/>
            <person name="Jogler C."/>
        </authorList>
    </citation>
    <scope>NUCLEOTIDE SEQUENCE [LARGE SCALE GENOMIC DNA]</scope>
    <source>
        <strain evidence="1 2">Enr10</strain>
    </source>
</reference>